<evidence type="ECO:0000313" key="1">
    <source>
        <dbReference type="EMBL" id="CAH3192226.1"/>
    </source>
</evidence>
<dbReference type="Proteomes" id="UP001159427">
    <property type="component" value="Unassembled WGS sequence"/>
</dbReference>
<name>A0ABN8SMI5_9CNID</name>
<comment type="caution">
    <text evidence="1">The sequence shown here is derived from an EMBL/GenBank/DDBJ whole genome shotgun (WGS) entry which is preliminary data.</text>
</comment>
<evidence type="ECO:0000313" key="2">
    <source>
        <dbReference type="Proteomes" id="UP001159427"/>
    </source>
</evidence>
<reference evidence="1 2" key="1">
    <citation type="submission" date="2022-05" db="EMBL/GenBank/DDBJ databases">
        <authorList>
            <consortium name="Genoscope - CEA"/>
            <person name="William W."/>
        </authorList>
    </citation>
    <scope>NUCLEOTIDE SEQUENCE [LARGE SCALE GENOMIC DNA]</scope>
</reference>
<protein>
    <submittedName>
        <fullName evidence="1">Uncharacterized protein</fullName>
    </submittedName>
</protein>
<gene>
    <name evidence="1" type="ORF">PEVE_00023510</name>
</gene>
<keyword evidence="2" id="KW-1185">Reference proteome</keyword>
<dbReference type="InterPro" id="IPR036691">
    <property type="entry name" value="Endo/exonu/phosph_ase_sf"/>
</dbReference>
<dbReference type="Gene3D" id="3.60.10.10">
    <property type="entry name" value="Endonuclease/exonuclease/phosphatase"/>
    <property type="match status" value="1"/>
</dbReference>
<dbReference type="EMBL" id="CALNXI010003116">
    <property type="protein sequence ID" value="CAH3192226.1"/>
    <property type="molecule type" value="Genomic_DNA"/>
</dbReference>
<feature type="non-terminal residue" evidence="1">
    <location>
        <position position="106"/>
    </location>
</feature>
<accession>A0ABN8SMI5</accession>
<proteinExistence type="predicted"/>
<organism evidence="1 2">
    <name type="scientific">Porites evermanni</name>
    <dbReference type="NCBI Taxonomy" id="104178"/>
    <lineage>
        <taxon>Eukaryota</taxon>
        <taxon>Metazoa</taxon>
        <taxon>Cnidaria</taxon>
        <taxon>Anthozoa</taxon>
        <taxon>Hexacorallia</taxon>
        <taxon>Scleractinia</taxon>
        <taxon>Fungiina</taxon>
        <taxon>Poritidae</taxon>
        <taxon>Porites</taxon>
    </lineage>
</organism>
<sequence>MLRNDNLCDEDFSLLHLNIRSLQRNLNGLSILLTCLNIKFSLIGVPETWLNDYSIDLDGFSFIYKHRPYRTGGGVGLYISDNLDFKIRADLSFDDIDVAESLFIEI</sequence>